<evidence type="ECO:0000313" key="10">
    <source>
        <dbReference type="EMBL" id="HIW82284.1"/>
    </source>
</evidence>
<dbReference type="InterPro" id="IPR017896">
    <property type="entry name" value="4Fe4S_Fe-S-bd"/>
</dbReference>
<dbReference type="GO" id="GO:0009055">
    <property type="term" value="F:electron transfer activity"/>
    <property type="evidence" value="ECO:0007669"/>
    <property type="project" value="InterPro"/>
</dbReference>
<keyword evidence="2 8" id="KW-0004">4Fe-4S</keyword>
<dbReference type="GO" id="GO:0046872">
    <property type="term" value="F:metal ion binding"/>
    <property type="evidence" value="ECO:0007669"/>
    <property type="project" value="UniProtKB-KW"/>
</dbReference>
<dbReference type="PROSITE" id="PS00198">
    <property type="entry name" value="4FE4S_FER_1"/>
    <property type="match status" value="2"/>
</dbReference>
<evidence type="ECO:0000256" key="3">
    <source>
        <dbReference type="ARBA" id="ARBA00022723"/>
    </source>
</evidence>
<dbReference type="SUPFAM" id="SSF142019">
    <property type="entry name" value="Nqo1 FMN-binding domain-like"/>
    <property type="match status" value="1"/>
</dbReference>
<dbReference type="RefSeq" id="WP_318703988.1">
    <property type="nucleotide sequence ID" value="NZ_CALWMU010000020.1"/>
</dbReference>
<feature type="binding site" evidence="8">
    <location>
        <position position="405"/>
    </location>
    <ligand>
        <name>[4Fe-4S] cluster</name>
        <dbReference type="ChEBI" id="CHEBI:49883"/>
        <label>2</label>
    </ligand>
</feature>
<comment type="cofactor">
    <cofactor evidence="8">
        <name>[4Fe-4S] cluster</name>
        <dbReference type="ChEBI" id="CHEBI:49883"/>
    </cofactor>
    <text evidence="8">Binds 2 [4Fe-4S] clusters per subunit.</text>
</comment>
<sequence>MARLTFTGGIHPYDGKELSKDKPIQEMLPKGDLVYPLSQHIGAPAKPIVSKGDRVLAGQKIGEAAGFVSAAVHASVSGTVKGIEPRRTVTGEQVMSIIVENDGLYEDVGFYPVAPLEKLDKDEILQIIKDAGIVGMGGAGFPTHVKLSPRRPDKIQFVIVNCAECEPYLTSDYRRMKEEPERVIGGLKILLKLFDHAQGILAVEDNKPDCIKLLRQLCRDEKRISVRALKTKYPQGAERQLIYAVTGRKINSSMLPADAGCIVNNVDTVVAVYRAVVEGRPLMERIVTVSGDAIENPRNFRVRIGTSYKELVDGAGGFRTAPEKLICGGPMMGIGIFDLDVPVTKTSTALLAFSKDDVSAMEPGPCINCGRCVDVCPGRVVPSILADDAERFDEAAFLKHNGMECCECGCCSFICPAKRPLTQEIKSMRKIQLAKKKEAGGKSK</sequence>
<dbReference type="Gene3D" id="3.30.70.20">
    <property type="match status" value="1"/>
</dbReference>
<keyword evidence="4 8" id="KW-0677">Repeat</keyword>
<evidence type="ECO:0000256" key="1">
    <source>
        <dbReference type="ARBA" id="ARBA00022448"/>
    </source>
</evidence>
<dbReference type="InterPro" id="IPR017900">
    <property type="entry name" value="4Fe4S_Fe_S_CS"/>
</dbReference>
<feature type="binding site" evidence="8">
    <location>
        <position position="411"/>
    </location>
    <ligand>
        <name>[4Fe-4S] cluster</name>
        <dbReference type="ChEBI" id="CHEBI:49883"/>
        <label>2</label>
    </ligand>
</feature>
<keyword evidence="3 8" id="KW-0479">Metal-binding</keyword>
<dbReference type="GO" id="GO:0005886">
    <property type="term" value="C:plasma membrane"/>
    <property type="evidence" value="ECO:0007669"/>
    <property type="project" value="UniProtKB-SubCell"/>
</dbReference>
<dbReference type="InterPro" id="IPR011538">
    <property type="entry name" value="Nuo51_FMN-bd"/>
</dbReference>
<keyword evidence="7 8" id="KW-0411">Iron-sulfur</keyword>
<gene>
    <name evidence="10" type="primary">rsxC</name>
    <name evidence="8" type="synonym">rnfC</name>
    <name evidence="10" type="ORF">H9742_12340</name>
</gene>
<dbReference type="Proteomes" id="UP000824265">
    <property type="component" value="Unassembled WGS sequence"/>
</dbReference>
<evidence type="ECO:0000256" key="6">
    <source>
        <dbReference type="ARBA" id="ARBA00023004"/>
    </source>
</evidence>
<evidence type="ECO:0000256" key="4">
    <source>
        <dbReference type="ARBA" id="ARBA00022737"/>
    </source>
</evidence>
<dbReference type="NCBIfam" id="TIGR01945">
    <property type="entry name" value="rnfC"/>
    <property type="match status" value="1"/>
</dbReference>
<dbReference type="Pfam" id="PF13375">
    <property type="entry name" value="RnfC_N"/>
    <property type="match status" value="1"/>
</dbReference>
<dbReference type="GO" id="GO:0022900">
    <property type="term" value="P:electron transport chain"/>
    <property type="evidence" value="ECO:0007669"/>
    <property type="project" value="UniProtKB-UniRule"/>
</dbReference>
<dbReference type="GO" id="GO:0051539">
    <property type="term" value="F:4 iron, 4 sulfur cluster binding"/>
    <property type="evidence" value="ECO:0007669"/>
    <property type="project" value="UniProtKB-KW"/>
</dbReference>
<dbReference type="Pfam" id="PF10531">
    <property type="entry name" value="SLBB"/>
    <property type="match status" value="1"/>
</dbReference>
<evidence type="ECO:0000259" key="9">
    <source>
        <dbReference type="PROSITE" id="PS51379"/>
    </source>
</evidence>
<reference evidence="10" key="2">
    <citation type="submission" date="2021-04" db="EMBL/GenBank/DDBJ databases">
        <authorList>
            <person name="Gilroy R."/>
        </authorList>
    </citation>
    <scope>NUCLEOTIDE SEQUENCE</scope>
    <source>
        <strain evidence="10">CHK195-6426</strain>
    </source>
</reference>
<feature type="binding site" evidence="8">
    <location>
        <position position="408"/>
    </location>
    <ligand>
        <name>[4Fe-4S] cluster</name>
        <dbReference type="ChEBI" id="CHEBI:49883"/>
        <label>2</label>
    </ligand>
</feature>
<feature type="binding site" evidence="8">
    <location>
        <position position="376"/>
    </location>
    <ligand>
        <name>[4Fe-4S] cluster</name>
        <dbReference type="ChEBI" id="CHEBI:49883"/>
        <label>2</label>
    </ligand>
</feature>
<dbReference type="EMBL" id="DXGH01000069">
    <property type="protein sequence ID" value="HIW82284.1"/>
    <property type="molecule type" value="Genomic_DNA"/>
</dbReference>
<dbReference type="AlphaFoldDB" id="A0A9D1R7D9"/>
<reference evidence="10" key="1">
    <citation type="journal article" date="2021" name="PeerJ">
        <title>Extensive microbial diversity within the chicken gut microbiome revealed by metagenomics and culture.</title>
        <authorList>
            <person name="Gilroy R."/>
            <person name="Ravi A."/>
            <person name="Getino M."/>
            <person name="Pursley I."/>
            <person name="Horton D.L."/>
            <person name="Alikhan N.F."/>
            <person name="Baker D."/>
            <person name="Gharbi K."/>
            <person name="Hall N."/>
            <person name="Watson M."/>
            <person name="Adriaenssens E.M."/>
            <person name="Foster-Nyarko E."/>
            <person name="Jarju S."/>
            <person name="Secka A."/>
            <person name="Antonio M."/>
            <person name="Oren A."/>
            <person name="Chaudhuri R.R."/>
            <person name="La Ragione R."/>
            <person name="Hildebrand F."/>
            <person name="Pallen M.J."/>
        </authorList>
    </citation>
    <scope>NUCLEOTIDE SEQUENCE</scope>
    <source>
        <strain evidence="10">CHK195-6426</strain>
    </source>
</reference>
<name>A0A9D1R7D9_9FIRM</name>
<dbReference type="EC" id="7.-.-.-" evidence="8"/>
<dbReference type="NCBIfam" id="NF003454">
    <property type="entry name" value="PRK05035.1"/>
    <property type="match status" value="1"/>
</dbReference>
<comment type="similarity">
    <text evidence="8">Belongs to the 4Fe4S bacterial-type ferredoxin family. RnfC subfamily.</text>
</comment>
<keyword evidence="8" id="KW-0472">Membrane</keyword>
<keyword evidence="6 8" id="KW-0408">Iron</keyword>
<feature type="binding site" evidence="8">
    <location>
        <position position="372"/>
    </location>
    <ligand>
        <name>[4Fe-4S] cluster</name>
        <dbReference type="ChEBI" id="CHEBI:49883"/>
        <label>1</label>
    </ligand>
</feature>
<protein>
    <recommendedName>
        <fullName evidence="8">Ion-translocating oxidoreductase complex subunit C</fullName>
        <ecNumber evidence="8">7.-.-.-</ecNumber>
    </recommendedName>
    <alternativeName>
        <fullName evidence="8">Rnf electron transport complex subunit C</fullName>
    </alternativeName>
</protein>
<dbReference type="InterPro" id="IPR037225">
    <property type="entry name" value="Nuo51_FMN-bd_sf"/>
</dbReference>
<keyword evidence="8" id="KW-1278">Translocase</keyword>
<dbReference type="Gene3D" id="3.40.50.11540">
    <property type="entry name" value="NADH-ubiquinone oxidoreductase 51kDa subunit"/>
    <property type="match status" value="1"/>
</dbReference>
<evidence type="ECO:0000256" key="2">
    <source>
        <dbReference type="ARBA" id="ARBA00022485"/>
    </source>
</evidence>
<dbReference type="HAMAP" id="MF_00461">
    <property type="entry name" value="RsxC_RnfC"/>
    <property type="match status" value="1"/>
</dbReference>
<dbReference type="PANTHER" id="PTHR43034">
    <property type="entry name" value="ION-TRANSLOCATING OXIDOREDUCTASE COMPLEX SUBUNIT C"/>
    <property type="match status" value="1"/>
</dbReference>
<keyword evidence="1 8" id="KW-0813">Transport</keyword>
<evidence type="ECO:0000256" key="8">
    <source>
        <dbReference type="HAMAP-Rule" id="MF_00461"/>
    </source>
</evidence>
<dbReference type="SUPFAM" id="SSF46548">
    <property type="entry name" value="alpha-helical ferredoxin"/>
    <property type="match status" value="1"/>
</dbReference>
<dbReference type="InterPro" id="IPR019554">
    <property type="entry name" value="Soluble_ligand-bd"/>
</dbReference>
<comment type="caution">
    <text evidence="10">The sequence shown here is derived from an EMBL/GenBank/DDBJ whole genome shotgun (WGS) entry which is preliminary data.</text>
</comment>
<feature type="binding site" evidence="8">
    <location>
        <position position="415"/>
    </location>
    <ligand>
        <name>[4Fe-4S] cluster</name>
        <dbReference type="ChEBI" id="CHEBI:49883"/>
        <label>1</label>
    </ligand>
</feature>
<accession>A0A9D1R7D9</accession>
<evidence type="ECO:0000256" key="7">
    <source>
        <dbReference type="ARBA" id="ARBA00023014"/>
    </source>
</evidence>
<evidence type="ECO:0000313" key="11">
    <source>
        <dbReference type="Proteomes" id="UP000824265"/>
    </source>
</evidence>
<feature type="domain" description="4Fe-4S ferredoxin-type" evidence="9">
    <location>
        <begin position="357"/>
        <end position="387"/>
    </location>
</feature>
<proteinExistence type="inferred from homology"/>
<dbReference type="InterPro" id="IPR010208">
    <property type="entry name" value="Ion_transpt_RnfC/RsxC"/>
</dbReference>
<dbReference type="PROSITE" id="PS51379">
    <property type="entry name" value="4FE4S_FER_2"/>
    <property type="match status" value="1"/>
</dbReference>
<dbReference type="Pfam" id="PF01512">
    <property type="entry name" value="Complex1_51K"/>
    <property type="match status" value="1"/>
</dbReference>
<comment type="subunit">
    <text evidence="8">The complex is composed of six subunits: RnfA, RnfB, RnfC, RnfD, RnfE and RnfG.</text>
</comment>
<comment type="function">
    <text evidence="8">Part of a membrane-bound complex that couples electron transfer with translocation of ions across the membrane.</text>
</comment>
<feature type="binding site" evidence="8">
    <location>
        <position position="366"/>
    </location>
    <ligand>
        <name>[4Fe-4S] cluster</name>
        <dbReference type="ChEBI" id="CHEBI:49883"/>
        <label>1</label>
    </ligand>
</feature>
<organism evidence="10 11">
    <name type="scientific">Candidatus Acetatifactor stercoripullorum</name>
    <dbReference type="NCBI Taxonomy" id="2838414"/>
    <lineage>
        <taxon>Bacteria</taxon>
        <taxon>Bacillati</taxon>
        <taxon>Bacillota</taxon>
        <taxon>Clostridia</taxon>
        <taxon>Lachnospirales</taxon>
        <taxon>Lachnospiraceae</taxon>
        <taxon>Acetatifactor</taxon>
    </lineage>
</organism>
<comment type="subcellular location">
    <subcellularLocation>
        <location evidence="8">Cell membrane</location>
        <topology evidence="8">Peripheral membrane protein</topology>
    </subcellularLocation>
</comment>
<evidence type="ECO:0000256" key="5">
    <source>
        <dbReference type="ARBA" id="ARBA00022982"/>
    </source>
</evidence>
<keyword evidence="5 8" id="KW-0249">Electron transport</keyword>
<feature type="binding site" evidence="8">
    <location>
        <position position="369"/>
    </location>
    <ligand>
        <name>[4Fe-4S] cluster</name>
        <dbReference type="ChEBI" id="CHEBI:49883"/>
        <label>1</label>
    </ligand>
</feature>
<keyword evidence="8" id="KW-1003">Cell membrane</keyword>
<dbReference type="InterPro" id="IPR026902">
    <property type="entry name" value="RnfC_N"/>
</dbReference>
<dbReference type="PANTHER" id="PTHR43034:SF2">
    <property type="entry name" value="ION-TRANSLOCATING OXIDOREDUCTASE COMPLEX SUBUNIT C"/>
    <property type="match status" value="1"/>
</dbReference>